<sequence length="339" mass="34228">MLHLRIVSPADRTDAVVAALRAATGATNVTLTRGAALEPPGDLVQADVAREAADAVLDALCTPALLRAGSITLGSVDTALGAGVERARDEAPGEESDALVWEQLSATTGEESTLSVTFLVFLVVATLIAAVGLLTDSQVLIVGAMVLGPEFGPLAGVAVAAVRREWRSAWLSMRALLVGFPVAVAVTALGVALLDAAGQVPDAYVQGHRPLTSFVSDPDVFSVVVALLAGVAGTISLTAAKASTLVGVFISVTTVPAAAEVAAALVTGQGAQARGACVQLAVNLACIVLAAVVTLLVQEAAWGWVSRAGRSEPAGRAPAPRSASRRAPRSSSRPPGSSR</sequence>
<organism evidence="3 4">
    <name type="scientific">Motilibacter peucedani</name>
    <dbReference type="NCBI Taxonomy" id="598650"/>
    <lineage>
        <taxon>Bacteria</taxon>
        <taxon>Bacillati</taxon>
        <taxon>Actinomycetota</taxon>
        <taxon>Actinomycetes</taxon>
        <taxon>Motilibacterales</taxon>
        <taxon>Motilibacteraceae</taxon>
        <taxon>Motilibacter</taxon>
    </lineage>
</organism>
<feature type="compositionally biased region" description="Low complexity" evidence="1">
    <location>
        <begin position="309"/>
        <end position="322"/>
    </location>
</feature>
<dbReference type="Proteomes" id="UP000281955">
    <property type="component" value="Unassembled WGS sequence"/>
</dbReference>
<proteinExistence type="predicted"/>
<protein>
    <submittedName>
        <fullName evidence="3">Putative hydrophobic protein (TIGR00271 family)</fullName>
    </submittedName>
</protein>
<reference evidence="3 4" key="1">
    <citation type="submission" date="2018-10" db="EMBL/GenBank/DDBJ databases">
        <title>Genomic Encyclopedia of Archaeal and Bacterial Type Strains, Phase II (KMG-II): from individual species to whole genera.</title>
        <authorList>
            <person name="Goeker M."/>
        </authorList>
    </citation>
    <scope>NUCLEOTIDE SEQUENCE [LARGE SCALE GENOMIC DNA]</scope>
    <source>
        <strain evidence="3 4">RP-AC37</strain>
    </source>
</reference>
<dbReference type="RefSeq" id="WP_121194524.1">
    <property type="nucleotide sequence ID" value="NZ_RBWV01000014.1"/>
</dbReference>
<evidence type="ECO:0000256" key="2">
    <source>
        <dbReference type="SAM" id="Phobius"/>
    </source>
</evidence>
<gene>
    <name evidence="3" type="ORF">CLV35_3264</name>
</gene>
<keyword evidence="2" id="KW-0812">Transmembrane</keyword>
<dbReference type="InParanoid" id="A0A420XM26"/>
<name>A0A420XM26_9ACTN</name>
<feature type="transmembrane region" description="Helical" evidence="2">
    <location>
        <begin position="114"/>
        <end position="134"/>
    </location>
</feature>
<dbReference type="PANTHER" id="PTHR20992">
    <property type="entry name" value="AT15442P-RELATED"/>
    <property type="match status" value="1"/>
</dbReference>
<feature type="transmembrane region" description="Helical" evidence="2">
    <location>
        <begin position="278"/>
        <end position="297"/>
    </location>
</feature>
<keyword evidence="4" id="KW-1185">Reference proteome</keyword>
<evidence type="ECO:0000313" key="3">
    <source>
        <dbReference type="EMBL" id="RKS71466.1"/>
    </source>
</evidence>
<keyword evidence="2" id="KW-0472">Membrane</keyword>
<keyword evidence="2" id="KW-1133">Transmembrane helix</keyword>
<evidence type="ECO:0000256" key="1">
    <source>
        <dbReference type="SAM" id="MobiDB-lite"/>
    </source>
</evidence>
<dbReference type="OrthoDB" id="8061853at2"/>
<feature type="transmembrane region" description="Helical" evidence="2">
    <location>
        <begin position="245"/>
        <end position="266"/>
    </location>
</feature>
<dbReference type="EMBL" id="RBWV01000014">
    <property type="protein sequence ID" value="RKS71466.1"/>
    <property type="molecule type" value="Genomic_DNA"/>
</dbReference>
<feature type="transmembrane region" description="Helical" evidence="2">
    <location>
        <begin position="140"/>
        <end position="162"/>
    </location>
</feature>
<comment type="caution">
    <text evidence="3">The sequence shown here is derived from an EMBL/GenBank/DDBJ whole genome shotgun (WGS) entry which is preliminary data.</text>
</comment>
<dbReference type="Pfam" id="PF04087">
    <property type="entry name" value="DUF389"/>
    <property type="match status" value="1"/>
</dbReference>
<dbReference type="PANTHER" id="PTHR20992:SF9">
    <property type="entry name" value="AT15442P-RELATED"/>
    <property type="match status" value="1"/>
</dbReference>
<dbReference type="AlphaFoldDB" id="A0A420XM26"/>
<accession>A0A420XM26</accession>
<evidence type="ECO:0000313" key="4">
    <source>
        <dbReference type="Proteomes" id="UP000281955"/>
    </source>
</evidence>
<feature type="region of interest" description="Disordered" evidence="1">
    <location>
        <begin position="309"/>
        <end position="339"/>
    </location>
</feature>
<feature type="transmembrane region" description="Helical" evidence="2">
    <location>
        <begin position="220"/>
        <end position="238"/>
    </location>
</feature>
<feature type="compositionally biased region" description="Low complexity" evidence="1">
    <location>
        <begin position="329"/>
        <end position="339"/>
    </location>
</feature>
<feature type="transmembrane region" description="Helical" evidence="2">
    <location>
        <begin position="174"/>
        <end position="194"/>
    </location>
</feature>
<dbReference type="InterPro" id="IPR005240">
    <property type="entry name" value="DUF389"/>
</dbReference>